<dbReference type="Pfam" id="PF00067">
    <property type="entry name" value="p450"/>
    <property type="match status" value="1"/>
</dbReference>
<proteinExistence type="inferred from homology"/>
<evidence type="ECO:0000256" key="5">
    <source>
        <dbReference type="ARBA" id="ARBA00022692"/>
    </source>
</evidence>
<comment type="similarity">
    <text evidence="3 13">Belongs to the cytochrome P450 family.</text>
</comment>
<evidence type="ECO:0000256" key="9">
    <source>
        <dbReference type="ARBA" id="ARBA00023004"/>
    </source>
</evidence>
<dbReference type="InterPro" id="IPR036396">
    <property type="entry name" value="Cyt_P450_sf"/>
</dbReference>
<evidence type="ECO:0000256" key="4">
    <source>
        <dbReference type="ARBA" id="ARBA00022617"/>
    </source>
</evidence>
<dbReference type="GO" id="GO:0005506">
    <property type="term" value="F:iron ion binding"/>
    <property type="evidence" value="ECO:0007669"/>
    <property type="project" value="InterPro"/>
</dbReference>
<dbReference type="GO" id="GO:0016705">
    <property type="term" value="F:oxidoreductase activity, acting on paired donors, with incorporation or reduction of molecular oxygen"/>
    <property type="evidence" value="ECO:0007669"/>
    <property type="project" value="InterPro"/>
</dbReference>
<evidence type="ECO:0000256" key="3">
    <source>
        <dbReference type="ARBA" id="ARBA00010617"/>
    </source>
</evidence>
<evidence type="ECO:0000256" key="10">
    <source>
        <dbReference type="ARBA" id="ARBA00023033"/>
    </source>
</evidence>
<keyword evidence="4 12" id="KW-0349">Heme</keyword>
<evidence type="ECO:0000256" key="1">
    <source>
        <dbReference type="ARBA" id="ARBA00001971"/>
    </source>
</evidence>
<dbReference type="CDD" id="cd11043">
    <property type="entry name" value="CYP90-like"/>
    <property type="match status" value="1"/>
</dbReference>
<dbReference type="AlphaFoldDB" id="A0A9Q0J0E4"/>
<protein>
    <recommendedName>
        <fullName evidence="17">Cytochrome P450</fullName>
    </recommendedName>
</protein>
<dbReference type="FunFam" id="1.10.630.10:FF:000020">
    <property type="entry name" value="Cytochrome P450 family protein"/>
    <property type="match status" value="1"/>
</dbReference>
<comment type="caution">
    <text evidence="15">The sequence shown here is derived from an EMBL/GenBank/DDBJ whole genome shotgun (WGS) entry which is preliminary data.</text>
</comment>
<dbReference type="GO" id="GO:0016125">
    <property type="term" value="P:sterol metabolic process"/>
    <property type="evidence" value="ECO:0007669"/>
    <property type="project" value="TreeGrafter"/>
</dbReference>
<reference evidence="15" key="2">
    <citation type="journal article" date="2023" name="Plants (Basel)">
        <title>Annotation of the Turnera subulata (Passifloraceae) Draft Genome Reveals the S-Locus Evolved after the Divergence of Turneroideae from Passifloroideae in a Stepwise Manner.</title>
        <authorList>
            <person name="Henning P.M."/>
            <person name="Roalson E.H."/>
            <person name="Mir W."/>
            <person name="McCubbin A.G."/>
            <person name="Shore J.S."/>
        </authorList>
    </citation>
    <scope>NUCLEOTIDE SEQUENCE</scope>
    <source>
        <strain evidence="15">F60SS</strain>
    </source>
</reference>
<dbReference type="InterPro" id="IPR002403">
    <property type="entry name" value="Cyt_P450_E_grp-IV"/>
</dbReference>
<keyword evidence="11 14" id="KW-0472">Membrane</keyword>
<evidence type="ECO:0000256" key="7">
    <source>
        <dbReference type="ARBA" id="ARBA00022989"/>
    </source>
</evidence>
<keyword evidence="10 13" id="KW-0503">Monooxygenase</keyword>
<evidence type="ECO:0000256" key="12">
    <source>
        <dbReference type="PIRSR" id="PIRSR602403-1"/>
    </source>
</evidence>
<organism evidence="15 16">
    <name type="scientific">Turnera subulata</name>
    <dbReference type="NCBI Taxonomy" id="218843"/>
    <lineage>
        <taxon>Eukaryota</taxon>
        <taxon>Viridiplantae</taxon>
        <taxon>Streptophyta</taxon>
        <taxon>Embryophyta</taxon>
        <taxon>Tracheophyta</taxon>
        <taxon>Spermatophyta</taxon>
        <taxon>Magnoliopsida</taxon>
        <taxon>eudicotyledons</taxon>
        <taxon>Gunneridae</taxon>
        <taxon>Pentapetalae</taxon>
        <taxon>rosids</taxon>
        <taxon>fabids</taxon>
        <taxon>Malpighiales</taxon>
        <taxon>Passifloraceae</taxon>
        <taxon>Turnera</taxon>
    </lineage>
</organism>
<dbReference type="PANTHER" id="PTHR24286">
    <property type="entry name" value="CYTOCHROME P450 26"/>
    <property type="match status" value="1"/>
</dbReference>
<dbReference type="PROSITE" id="PS00086">
    <property type="entry name" value="CYTOCHROME_P450"/>
    <property type="match status" value="1"/>
</dbReference>
<accession>A0A9Q0J0E4</accession>
<keyword evidence="5 14" id="KW-0812">Transmembrane</keyword>
<comment type="cofactor">
    <cofactor evidence="1 12">
        <name>heme</name>
        <dbReference type="ChEBI" id="CHEBI:30413"/>
    </cofactor>
</comment>
<evidence type="ECO:0000256" key="8">
    <source>
        <dbReference type="ARBA" id="ARBA00023002"/>
    </source>
</evidence>
<dbReference type="GO" id="GO:0004497">
    <property type="term" value="F:monooxygenase activity"/>
    <property type="evidence" value="ECO:0007669"/>
    <property type="project" value="UniProtKB-KW"/>
</dbReference>
<dbReference type="PRINTS" id="PR00385">
    <property type="entry name" value="P450"/>
</dbReference>
<evidence type="ECO:0000256" key="11">
    <source>
        <dbReference type="ARBA" id="ARBA00023136"/>
    </source>
</evidence>
<evidence type="ECO:0000256" key="14">
    <source>
        <dbReference type="SAM" id="Phobius"/>
    </source>
</evidence>
<reference evidence="15" key="1">
    <citation type="submission" date="2022-02" db="EMBL/GenBank/DDBJ databases">
        <authorList>
            <person name="Henning P.M."/>
            <person name="McCubbin A.G."/>
            <person name="Shore J.S."/>
        </authorList>
    </citation>
    <scope>NUCLEOTIDE SEQUENCE</scope>
    <source>
        <strain evidence="15">F60SS</strain>
        <tissue evidence="15">Leaves</tissue>
    </source>
</reference>
<dbReference type="Proteomes" id="UP001141552">
    <property type="component" value="Unassembled WGS sequence"/>
</dbReference>
<gene>
    <name evidence="15" type="ORF">Tsubulata_001894</name>
</gene>
<dbReference type="PANTHER" id="PTHR24286:SF369">
    <property type="entry name" value="CYTOCHROME P450"/>
    <property type="match status" value="1"/>
</dbReference>
<dbReference type="Gene3D" id="1.10.630.10">
    <property type="entry name" value="Cytochrome P450"/>
    <property type="match status" value="1"/>
</dbReference>
<feature type="binding site" description="axial binding residue" evidence="12">
    <location>
        <position position="481"/>
    </location>
    <ligand>
        <name>heme</name>
        <dbReference type="ChEBI" id="CHEBI:30413"/>
    </ligand>
    <ligandPart>
        <name>Fe</name>
        <dbReference type="ChEBI" id="CHEBI:18248"/>
    </ligandPart>
</feature>
<keyword evidence="8 13" id="KW-0560">Oxidoreductase</keyword>
<comment type="subcellular location">
    <subcellularLocation>
        <location evidence="2">Membrane</location>
        <topology evidence="2">Single-pass membrane protein</topology>
    </subcellularLocation>
</comment>
<evidence type="ECO:0000313" key="15">
    <source>
        <dbReference type="EMBL" id="KAJ4823125.1"/>
    </source>
</evidence>
<dbReference type="GO" id="GO:0016132">
    <property type="term" value="P:brassinosteroid biosynthetic process"/>
    <property type="evidence" value="ECO:0007669"/>
    <property type="project" value="TreeGrafter"/>
</dbReference>
<keyword evidence="16" id="KW-1185">Reference proteome</keyword>
<evidence type="ECO:0000256" key="2">
    <source>
        <dbReference type="ARBA" id="ARBA00004167"/>
    </source>
</evidence>
<dbReference type="SUPFAM" id="SSF48264">
    <property type="entry name" value="Cytochrome P450"/>
    <property type="match status" value="1"/>
</dbReference>
<dbReference type="GO" id="GO:0016020">
    <property type="term" value="C:membrane"/>
    <property type="evidence" value="ECO:0007669"/>
    <property type="project" value="UniProtKB-SubCell"/>
</dbReference>
<dbReference type="EMBL" id="JAKUCV010007516">
    <property type="protein sequence ID" value="KAJ4823125.1"/>
    <property type="molecule type" value="Genomic_DNA"/>
</dbReference>
<sequence>MLHQHVPMLGLCPHSLVSQNIQHKELDNNWSSCISYSSIRCIFVSSSLLIYYQDMDTLTIGLCAVALVVVYCTHLLLVSKWKNPKVNGVLPPGSLGLPLIGETLQFIIPSPSLDLHPFVKKRMQKYGPIFKTRLVGRPIIICTDPEVIKYVLTQEGKLVEIWYLDSFAKFFAHEGENRLNAIGKVHSYVRSITLNHFGVDRLRESLLPKVEDMIHAHLIKWSTQGPVDVKHHVSVMVFNFTAKQIFGYDVETTKEKLSENYTKILNSLISFPINIPGTAFRKCMQDQAKMIKILKDTLMERLSSPEKRRGDFLDQAIDDMESQKFLTVDFIPQLIFGILFASFESMSTTLTLTIKFLSEYPQVVEELRAEHEAIKRRRKNPDSPLTWEEHRSMEFTHMVVKETLRIQNVAPGLFRKALKDFEVKGYTVPAGWTLMLVTPAVQLNPETFEDPVTFNPWRWKELDQVTVSKNFMPFGGGTRQCAGAEYSKMVLATFLHILVTKYNFTKVKGGNVLRTPIVSFGDGIHIKFSPRVN</sequence>
<dbReference type="PRINTS" id="PR00465">
    <property type="entry name" value="EP450IV"/>
</dbReference>
<keyword evidence="9 12" id="KW-0408">Iron</keyword>
<evidence type="ECO:0000256" key="6">
    <source>
        <dbReference type="ARBA" id="ARBA00022723"/>
    </source>
</evidence>
<keyword evidence="6 12" id="KW-0479">Metal-binding</keyword>
<keyword evidence="7 14" id="KW-1133">Transmembrane helix</keyword>
<name>A0A9Q0J0E4_9ROSI</name>
<evidence type="ECO:0000313" key="16">
    <source>
        <dbReference type="Proteomes" id="UP001141552"/>
    </source>
</evidence>
<dbReference type="InterPro" id="IPR017972">
    <property type="entry name" value="Cyt_P450_CS"/>
</dbReference>
<evidence type="ECO:0008006" key="17">
    <source>
        <dbReference type="Google" id="ProtNLM"/>
    </source>
</evidence>
<dbReference type="InterPro" id="IPR001128">
    <property type="entry name" value="Cyt_P450"/>
</dbReference>
<dbReference type="GO" id="GO:0020037">
    <property type="term" value="F:heme binding"/>
    <property type="evidence" value="ECO:0007669"/>
    <property type="project" value="InterPro"/>
</dbReference>
<dbReference type="OrthoDB" id="1372046at2759"/>
<feature type="transmembrane region" description="Helical" evidence="14">
    <location>
        <begin position="58"/>
        <end position="78"/>
    </location>
</feature>
<dbReference type="GO" id="GO:0010268">
    <property type="term" value="P:brassinosteroid homeostasis"/>
    <property type="evidence" value="ECO:0007669"/>
    <property type="project" value="TreeGrafter"/>
</dbReference>
<evidence type="ECO:0000256" key="13">
    <source>
        <dbReference type="RuleBase" id="RU000461"/>
    </source>
</evidence>